<feature type="transmembrane region" description="Helical" evidence="6">
    <location>
        <begin position="382"/>
        <end position="400"/>
    </location>
</feature>
<feature type="transmembrane region" description="Helical" evidence="6">
    <location>
        <begin position="447"/>
        <end position="467"/>
    </location>
</feature>
<dbReference type="InterPro" id="IPR004840">
    <property type="entry name" value="Amino_acid_permease_CS"/>
</dbReference>
<evidence type="ECO:0000256" key="5">
    <source>
        <dbReference type="ARBA" id="ARBA00023136"/>
    </source>
</evidence>
<dbReference type="GO" id="GO:0022857">
    <property type="term" value="F:transmembrane transporter activity"/>
    <property type="evidence" value="ECO:0007669"/>
    <property type="project" value="InterPro"/>
</dbReference>
<dbReference type="STRING" id="857566.A0A1E3PR24"/>
<dbReference type="PIRSF" id="PIRSF006060">
    <property type="entry name" value="AA_transporter"/>
    <property type="match status" value="1"/>
</dbReference>
<dbReference type="PANTHER" id="PTHR45649:SF6">
    <property type="entry name" value="GABA-SPECIFIC PERMEASE"/>
    <property type="match status" value="1"/>
</dbReference>
<keyword evidence="5 6" id="KW-0472">Membrane</keyword>
<evidence type="ECO:0000313" key="8">
    <source>
        <dbReference type="Proteomes" id="UP000095009"/>
    </source>
</evidence>
<dbReference type="OrthoDB" id="4476201at2759"/>
<feature type="transmembrane region" description="Helical" evidence="6">
    <location>
        <begin position="479"/>
        <end position="497"/>
    </location>
</feature>
<dbReference type="PROSITE" id="PS00218">
    <property type="entry name" value="AMINO_ACID_PERMEASE_1"/>
    <property type="match status" value="1"/>
</dbReference>
<dbReference type="GO" id="GO:0016020">
    <property type="term" value="C:membrane"/>
    <property type="evidence" value="ECO:0007669"/>
    <property type="project" value="UniProtKB-SubCell"/>
</dbReference>
<evidence type="ECO:0000313" key="7">
    <source>
        <dbReference type="EMBL" id="ODQ67770.1"/>
    </source>
</evidence>
<sequence length="534" mass="57780">MKFFSVTSAEELAEKGYTVEIRDDELLADLGYKPELKRNFSTTQTFGIAFSIMGLLPSIASTLAFSLPAGPVGMVWGWFCASCCIMCVGLSMAELGSALPTSGGLYWWTYKFSPEKIRKPACFLAGYANTLGLLGGLVSIDYGFALMVLSVAVIGSDGTFEYNSYDVYGVFAGCIITHAIVGSLATKHMAKIQTACIVANIGVILITVIALPIGASSKRNNAAFIFGKLDNLSSWPKGWVFMLSWLSPIWTIGAFDSCVHMAEEASNAAVAVPLGIISSIGMCGILGFICLIVISATITPELSSVINTSFGQPMAQIYYDALGKKWTIAMMVMLLSIQWFMGLSIIVASSRQTWAFSRDGALPFSRLLKVVNYKLGVPVRAVCFNAICGVILGCLCLIDTTAANALFSLASASNSLAWLLPIAMKLLFGQKSFEPGPFYMGPIFTKVIPGFACVYLCFVIVLLMFPIEGPSVTPQNMNYTVVINSAVWLGALLYYFFDARKWFEGPQTTLTTEEIDAVLSPSLEYVDEAFPKKE</sequence>
<evidence type="ECO:0000256" key="3">
    <source>
        <dbReference type="ARBA" id="ARBA00022692"/>
    </source>
</evidence>
<dbReference type="Gene3D" id="1.20.1740.10">
    <property type="entry name" value="Amino acid/polyamine transporter I"/>
    <property type="match status" value="1"/>
</dbReference>
<evidence type="ECO:0000256" key="1">
    <source>
        <dbReference type="ARBA" id="ARBA00004141"/>
    </source>
</evidence>
<dbReference type="EMBL" id="KV454406">
    <property type="protein sequence ID" value="ODQ67770.1"/>
    <property type="molecule type" value="Genomic_DNA"/>
</dbReference>
<feature type="transmembrane region" description="Helical" evidence="6">
    <location>
        <begin position="406"/>
        <end position="427"/>
    </location>
</feature>
<evidence type="ECO:0000256" key="6">
    <source>
        <dbReference type="SAM" id="Phobius"/>
    </source>
</evidence>
<name>A0A1E3PR24_9ASCO</name>
<dbReference type="GO" id="GO:0006865">
    <property type="term" value="P:amino acid transport"/>
    <property type="evidence" value="ECO:0007669"/>
    <property type="project" value="InterPro"/>
</dbReference>
<feature type="transmembrane region" description="Helical" evidence="6">
    <location>
        <begin position="197"/>
        <end position="215"/>
    </location>
</feature>
<evidence type="ECO:0000256" key="4">
    <source>
        <dbReference type="ARBA" id="ARBA00022989"/>
    </source>
</evidence>
<feature type="transmembrane region" description="Helical" evidence="6">
    <location>
        <begin position="326"/>
        <end position="348"/>
    </location>
</feature>
<comment type="subcellular location">
    <subcellularLocation>
        <location evidence="1">Membrane</location>
        <topology evidence="1">Multi-pass membrane protein</topology>
    </subcellularLocation>
</comment>
<feature type="transmembrane region" description="Helical" evidence="6">
    <location>
        <begin position="46"/>
        <end position="69"/>
    </location>
</feature>
<reference evidence="7 8" key="1">
    <citation type="journal article" date="2016" name="Proc. Natl. Acad. Sci. U.S.A.">
        <title>Comparative genomics of biotechnologically important yeasts.</title>
        <authorList>
            <person name="Riley R."/>
            <person name="Haridas S."/>
            <person name="Wolfe K.H."/>
            <person name="Lopes M.R."/>
            <person name="Hittinger C.T."/>
            <person name="Goeker M."/>
            <person name="Salamov A.A."/>
            <person name="Wisecaver J.H."/>
            <person name="Long T.M."/>
            <person name="Calvey C.H."/>
            <person name="Aerts A.L."/>
            <person name="Barry K.W."/>
            <person name="Choi C."/>
            <person name="Clum A."/>
            <person name="Coughlan A.Y."/>
            <person name="Deshpande S."/>
            <person name="Douglass A.P."/>
            <person name="Hanson S.J."/>
            <person name="Klenk H.-P."/>
            <person name="LaButti K.M."/>
            <person name="Lapidus A."/>
            <person name="Lindquist E.A."/>
            <person name="Lipzen A.M."/>
            <person name="Meier-Kolthoff J.P."/>
            <person name="Ohm R.A."/>
            <person name="Otillar R.P."/>
            <person name="Pangilinan J.L."/>
            <person name="Peng Y."/>
            <person name="Rokas A."/>
            <person name="Rosa C.A."/>
            <person name="Scheuner C."/>
            <person name="Sibirny A.A."/>
            <person name="Slot J.C."/>
            <person name="Stielow J.B."/>
            <person name="Sun H."/>
            <person name="Kurtzman C.P."/>
            <person name="Blackwell M."/>
            <person name="Grigoriev I.V."/>
            <person name="Jeffries T.W."/>
        </authorList>
    </citation>
    <scope>NUCLEOTIDE SEQUENCE [LARGE SCALE GENOMIC DNA]</scope>
    <source>
        <strain evidence="7 8">DSM 6958</strain>
    </source>
</reference>
<dbReference type="PANTHER" id="PTHR45649">
    <property type="entry name" value="AMINO-ACID PERMEASE BAT1"/>
    <property type="match status" value="1"/>
</dbReference>
<gene>
    <name evidence="7" type="ORF">NADFUDRAFT_80933</name>
</gene>
<feature type="transmembrane region" description="Helical" evidence="6">
    <location>
        <begin position="235"/>
        <end position="255"/>
    </location>
</feature>
<keyword evidence="2" id="KW-0813">Transport</keyword>
<feature type="transmembrane region" description="Helical" evidence="6">
    <location>
        <begin position="167"/>
        <end position="185"/>
    </location>
</feature>
<feature type="transmembrane region" description="Helical" evidence="6">
    <location>
        <begin position="267"/>
        <end position="294"/>
    </location>
</feature>
<accession>A0A1E3PR24</accession>
<evidence type="ECO:0000256" key="2">
    <source>
        <dbReference type="ARBA" id="ARBA00022448"/>
    </source>
</evidence>
<organism evidence="7 8">
    <name type="scientific">Nadsonia fulvescens var. elongata DSM 6958</name>
    <dbReference type="NCBI Taxonomy" id="857566"/>
    <lineage>
        <taxon>Eukaryota</taxon>
        <taxon>Fungi</taxon>
        <taxon>Dikarya</taxon>
        <taxon>Ascomycota</taxon>
        <taxon>Saccharomycotina</taxon>
        <taxon>Dipodascomycetes</taxon>
        <taxon>Dipodascales</taxon>
        <taxon>Dipodascales incertae sedis</taxon>
        <taxon>Nadsonia</taxon>
    </lineage>
</organism>
<dbReference type="Pfam" id="PF13520">
    <property type="entry name" value="AA_permease_2"/>
    <property type="match status" value="1"/>
</dbReference>
<dbReference type="Proteomes" id="UP000095009">
    <property type="component" value="Unassembled WGS sequence"/>
</dbReference>
<keyword evidence="8" id="KW-1185">Reference proteome</keyword>
<protein>
    <submittedName>
        <fullName evidence="7">Amino acid transporter</fullName>
    </submittedName>
</protein>
<feature type="transmembrane region" description="Helical" evidence="6">
    <location>
        <begin position="129"/>
        <end position="155"/>
    </location>
</feature>
<proteinExistence type="predicted"/>
<dbReference type="InterPro" id="IPR002293">
    <property type="entry name" value="AA/rel_permease1"/>
</dbReference>
<keyword evidence="4 6" id="KW-1133">Transmembrane helix</keyword>
<keyword evidence="3 6" id="KW-0812">Transmembrane</keyword>
<dbReference type="AlphaFoldDB" id="A0A1E3PR24"/>
<feature type="transmembrane region" description="Helical" evidence="6">
    <location>
        <begin position="75"/>
        <end position="108"/>
    </location>
</feature>